<feature type="region of interest" description="Disordered" evidence="1">
    <location>
        <begin position="253"/>
        <end position="317"/>
    </location>
</feature>
<proteinExistence type="predicted"/>
<gene>
    <name evidence="2" type="ORF">N7G274_006717</name>
</gene>
<evidence type="ECO:0000313" key="2">
    <source>
        <dbReference type="EMBL" id="KAL2040738.1"/>
    </source>
</evidence>
<sequence>MAPSDEDRNSHDDTTNPFIAFRRFADEQMSTIFNSVFGLHTPSSSSSPDRATKDYQAWLQEARASRDVLDREAEELGKIMDIYTRAHNEQQEQESPCDSYMKSMKEQQNEDAPQDDTRRCIRDDDKPLRCPYRPAEREVPVERFGHTTSFSDDTALDLLRLSKGFSISFPFDTFSMIGEQVNSSPITYLIFGPYSPVRLEQHRLFKDQDVHWREALEDLLAVQSGREIGSKRTNRPDLSKAEWVREMIDMTVRQREKERDADERQEAQRATSAVIRRKPGFLDRFANSRQPENDADEEKADGDFDKADDDDKDDDEEVTELDLYERFLDSKAASSNTSSIVQSASRSFAQLQHDSAPTATDSAKPSILSTLTTTERVTLPDGTVNTKVVLKKRFSDGREESTETVHRQNPMPQAQLPAAKAASNDKDLNQKEADEKKSKGWFWS</sequence>
<evidence type="ECO:0000313" key="3">
    <source>
        <dbReference type="Proteomes" id="UP001590950"/>
    </source>
</evidence>
<reference evidence="2 3" key="1">
    <citation type="submission" date="2024-09" db="EMBL/GenBank/DDBJ databases">
        <title>Rethinking Asexuality: The Enigmatic Case of Functional Sexual Genes in Lepraria (Stereocaulaceae).</title>
        <authorList>
            <person name="Doellman M."/>
            <person name="Sun Y."/>
            <person name="Barcenas-Pena A."/>
            <person name="Lumbsch H.T."/>
            <person name="Grewe F."/>
        </authorList>
    </citation>
    <scope>NUCLEOTIDE SEQUENCE [LARGE SCALE GENOMIC DNA]</scope>
    <source>
        <strain evidence="2 3">Mercado 3170</strain>
    </source>
</reference>
<feature type="compositionally biased region" description="Basic and acidic residues" evidence="1">
    <location>
        <begin position="253"/>
        <end position="267"/>
    </location>
</feature>
<protein>
    <submittedName>
        <fullName evidence="2">Uncharacterized protein</fullName>
    </submittedName>
</protein>
<dbReference type="EMBL" id="JBEFKJ010000020">
    <property type="protein sequence ID" value="KAL2040738.1"/>
    <property type="molecule type" value="Genomic_DNA"/>
</dbReference>
<organism evidence="2 3">
    <name type="scientific">Stereocaulon virgatum</name>
    <dbReference type="NCBI Taxonomy" id="373712"/>
    <lineage>
        <taxon>Eukaryota</taxon>
        <taxon>Fungi</taxon>
        <taxon>Dikarya</taxon>
        <taxon>Ascomycota</taxon>
        <taxon>Pezizomycotina</taxon>
        <taxon>Lecanoromycetes</taxon>
        <taxon>OSLEUM clade</taxon>
        <taxon>Lecanoromycetidae</taxon>
        <taxon>Lecanorales</taxon>
        <taxon>Lecanorineae</taxon>
        <taxon>Stereocaulaceae</taxon>
        <taxon>Stereocaulon</taxon>
    </lineage>
</organism>
<name>A0ABR4A4Z5_9LECA</name>
<accession>A0ABR4A4Z5</accession>
<feature type="region of interest" description="Disordered" evidence="1">
    <location>
        <begin position="344"/>
        <end position="363"/>
    </location>
</feature>
<feature type="compositionally biased region" description="Acidic residues" evidence="1">
    <location>
        <begin position="293"/>
        <end position="317"/>
    </location>
</feature>
<feature type="compositionally biased region" description="Basic and acidic residues" evidence="1">
    <location>
        <begin position="115"/>
        <end position="125"/>
    </location>
</feature>
<feature type="compositionally biased region" description="Basic and acidic residues" evidence="1">
    <location>
        <begin position="393"/>
        <end position="406"/>
    </location>
</feature>
<feature type="region of interest" description="Disordered" evidence="1">
    <location>
        <begin position="392"/>
        <end position="444"/>
    </location>
</feature>
<evidence type="ECO:0000256" key="1">
    <source>
        <dbReference type="SAM" id="MobiDB-lite"/>
    </source>
</evidence>
<comment type="caution">
    <text evidence="2">The sequence shown here is derived from an EMBL/GenBank/DDBJ whole genome shotgun (WGS) entry which is preliminary data.</text>
</comment>
<dbReference type="Proteomes" id="UP001590950">
    <property type="component" value="Unassembled WGS sequence"/>
</dbReference>
<feature type="region of interest" description="Disordered" evidence="1">
    <location>
        <begin position="87"/>
        <end position="125"/>
    </location>
</feature>
<feature type="compositionally biased region" description="Basic and acidic residues" evidence="1">
    <location>
        <begin position="423"/>
        <end position="438"/>
    </location>
</feature>
<keyword evidence="3" id="KW-1185">Reference proteome</keyword>